<dbReference type="Pfam" id="PF00892">
    <property type="entry name" value="EamA"/>
    <property type="match status" value="2"/>
</dbReference>
<feature type="transmembrane region" description="Helical" evidence="6">
    <location>
        <begin position="40"/>
        <end position="63"/>
    </location>
</feature>
<evidence type="ECO:0000259" key="7">
    <source>
        <dbReference type="Pfam" id="PF00892"/>
    </source>
</evidence>
<feature type="transmembrane region" description="Helical" evidence="6">
    <location>
        <begin position="189"/>
        <end position="209"/>
    </location>
</feature>
<evidence type="ECO:0000256" key="3">
    <source>
        <dbReference type="ARBA" id="ARBA00022692"/>
    </source>
</evidence>
<gene>
    <name evidence="8" type="ORF">ABR189_23655</name>
</gene>
<feature type="transmembrane region" description="Helical" evidence="6">
    <location>
        <begin position="221"/>
        <end position="243"/>
    </location>
</feature>
<dbReference type="PANTHER" id="PTHR32322:SF2">
    <property type="entry name" value="EAMA DOMAIN-CONTAINING PROTEIN"/>
    <property type="match status" value="1"/>
</dbReference>
<feature type="transmembrane region" description="Helical" evidence="6">
    <location>
        <begin position="100"/>
        <end position="122"/>
    </location>
</feature>
<dbReference type="InterPro" id="IPR037185">
    <property type="entry name" value="EmrE-like"/>
</dbReference>
<protein>
    <submittedName>
        <fullName evidence="8">EamA family transporter</fullName>
    </submittedName>
</protein>
<feature type="transmembrane region" description="Helical" evidence="6">
    <location>
        <begin position="75"/>
        <end position="94"/>
    </location>
</feature>
<dbReference type="RefSeq" id="WP_354662967.1">
    <property type="nucleotide sequence ID" value="NZ_JBEXAC010000002.1"/>
</dbReference>
<comment type="caution">
    <text evidence="8">The sequence shown here is derived from an EMBL/GenBank/DDBJ whole genome shotgun (WGS) entry which is preliminary data.</text>
</comment>
<dbReference type="EMBL" id="JBEXAC010000002">
    <property type="protein sequence ID" value="MET7000408.1"/>
    <property type="molecule type" value="Genomic_DNA"/>
</dbReference>
<organism evidence="8 9">
    <name type="scientific">Chitinophaga defluvii</name>
    <dbReference type="NCBI Taxonomy" id="3163343"/>
    <lineage>
        <taxon>Bacteria</taxon>
        <taxon>Pseudomonadati</taxon>
        <taxon>Bacteroidota</taxon>
        <taxon>Chitinophagia</taxon>
        <taxon>Chitinophagales</taxon>
        <taxon>Chitinophagaceae</taxon>
        <taxon>Chitinophaga</taxon>
    </lineage>
</organism>
<feature type="transmembrane region" description="Helical" evidence="6">
    <location>
        <begin position="275"/>
        <end position="292"/>
    </location>
</feature>
<reference evidence="8 9" key="1">
    <citation type="submission" date="2024-06" db="EMBL/GenBank/DDBJ databases">
        <title>Chitinophaga defluvii sp. nov., isolated from municipal sewage.</title>
        <authorList>
            <person name="Zhang L."/>
        </authorList>
    </citation>
    <scope>NUCLEOTIDE SEQUENCE [LARGE SCALE GENOMIC DNA]</scope>
    <source>
        <strain evidence="8 9">H8</strain>
    </source>
</reference>
<feature type="transmembrane region" description="Helical" evidence="6">
    <location>
        <begin position="250"/>
        <end position="269"/>
    </location>
</feature>
<feature type="domain" description="EamA" evidence="7">
    <location>
        <begin position="13"/>
        <end position="144"/>
    </location>
</feature>
<evidence type="ECO:0000313" key="8">
    <source>
        <dbReference type="EMBL" id="MET7000408.1"/>
    </source>
</evidence>
<keyword evidence="9" id="KW-1185">Reference proteome</keyword>
<proteinExistence type="inferred from homology"/>
<evidence type="ECO:0000256" key="6">
    <source>
        <dbReference type="SAM" id="Phobius"/>
    </source>
</evidence>
<feature type="transmembrane region" description="Helical" evidence="6">
    <location>
        <begin position="155"/>
        <end position="177"/>
    </location>
</feature>
<evidence type="ECO:0000256" key="5">
    <source>
        <dbReference type="ARBA" id="ARBA00023136"/>
    </source>
</evidence>
<dbReference type="PANTHER" id="PTHR32322">
    <property type="entry name" value="INNER MEMBRANE TRANSPORTER"/>
    <property type="match status" value="1"/>
</dbReference>
<evidence type="ECO:0000256" key="1">
    <source>
        <dbReference type="ARBA" id="ARBA00004141"/>
    </source>
</evidence>
<keyword evidence="4 6" id="KW-1133">Transmembrane helix</keyword>
<accession>A0ABV2TBJ4</accession>
<dbReference type="Proteomes" id="UP001549749">
    <property type="component" value="Unassembled WGS sequence"/>
</dbReference>
<evidence type="ECO:0000313" key="9">
    <source>
        <dbReference type="Proteomes" id="UP001549749"/>
    </source>
</evidence>
<evidence type="ECO:0000256" key="2">
    <source>
        <dbReference type="ARBA" id="ARBA00007362"/>
    </source>
</evidence>
<feature type="domain" description="EamA" evidence="7">
    <location>
        <begin position="158"/>
        <end position="292"/>
    </location>
</feature>
<name>A0ABV2TBJ4_9BACT</name>
<dbReference type="InterPro" id="IPR000620">
    <property type="entry name" value="EamA_dom"/>
</dbReference>
<keyword evidence="5 6" id="KW-0472">Membrane</keyword>
<comment type="subcellular location">
    <subcellularLocation>
        <location evidence="1">Membrane</location>
        <topology evidence="1">Multi-pass membrane protein</topology>
    </subcellularLocation>
</comment>
<dbReference type="SUPFAM" id="SSF103481">
    <property type="entry name" value="Multidrug resistance efflux transporter EmrE"/>
    <property type="match status" value="2"/>
</dbReference>
<dbReference type="InterPro" id="IPR050638">
    <property type="entry name" value="AA-Vitamin_Transporters"/>
</dbReference>
<comment type="similarity">
    <text evidence="2">Belongs to the EamA transporter family.</text>
</comment>
<keyword evidence="3 6" id="KW-0812">Transmembrane</keyword>
<feature type="transmembrane region" description="Helical" evidence="6">
    <location>
        <begin position="131"/>
        <end position="149"/>
    </location>
</feature>
<sequence>MNRIIANNKWLTVIMAGLLFAILWASAATATKIGLKAAQPFVICIFRFLISGVVMLVISHLFLRNKLPEKQQWKQLTIYGLLNITIYLGLYVLAMQNVSAGLGALAVSSNPVFITIIAVIFLKQPVSFRMVLSLLLCTAGVILAAFPSMDNSTTTIGGIIVMFASMLSYSAGAVYFSARKWDGLNILTINAWQTIIGGLLLLPLTIAVYQPALNLYNSDFWWSVTWLAIPVSIIGVLCWLFLLKENPVKASYWLFLCPIAGFIIAKLMMQEPLNSFTVYGILLVLTGLFLVLKDKPAPKPE</sequence>
<dbReference type="Gene3D" id="1.10.3730.20">
    <property type="match status" value="1"/>
</dbReference>
<evidence type="ECO:0000256" key="4">
    <source>
        <dbReference type="ARBA" id="ARBA00022989"/>
    </source>
</evidence>